<feature type="domain" description="2EXR" evidence="1">
    <location>
        <begin position="6"/>
        <end position="121"/>
    </location>
</feature>
<dbReference type="PANTHER" id="PTHR35910:SF1">
    <property type="entry name" value="2EXR DOMAIN-CONTAINING PROTEIN"/>
    <property type="match status" value="1"/>
</dbReference>
<organism evidence="2 3">
    <name type="scientific">Seiridium unicorne</name>
    <dbReference type="NCBI Taxonomy" id="138068"/>
    <lineage>
        <taxon>Eukaryota</taxon>
        <taxon>Fungi</taxon>
        <taxon>Dikarya</taxon>
        <taxon>Ascomycota</taxon>
        <taxon>Pezizomycotina</taxon>
        <taxon>Sordariomycetes</taxon>
        <taxon>Xylariomycetidae</taxon>
        <taxon>Amphisphaeriales</taxon>
        <taxon>Sporocadaceae</taxon>
        <taxon>Seiridium</taxon>
    </lineage>
</organism>
<evidence type="ECO:0000259" key="1">
    <source>
        <dbReference type="Pfam" id="PF20150"/>
    </source>
</evidence>
<dbReference type="EMBL" id="JARVKF010000410">
    <property type="protein sequence ID" value="KAK9416008.1"/>
    <property type="molecule type" value="Genomic_DNA"/>
</dbReference>
<dbReference type="Pfam" id="PF20150">
    <property type="entry name" value="2EXR"/>
    <property type="match status" value="1"/>
</dbReference>
<sequence length="231" mass="27356">MTLDAFPQFRFLYPELRLMVWKATWPGPRAIEVVFEEHNDPYWATKRTFCPSLRLSSSACEIRDWPQWQFGEDELVEECANPIALFICRESRYHILTKYVMMQHATIAHSAFYFNPAADCLWLIVDTSGPTLDVLGSLEGLAAHYGEQLNHITRAVVSHHDWWGLRRHYLDGFFDELEGLRLLDVILNYEPSITSVWRPRMFGKWQQWDSARLVGKKWETRYHSDYETLFY</sequence>
<proteinExistence type="predicted"/>
<dbReference type="InterPro" id="IPR045518">
    <property type="entry name" value="2EXR"/>
</dbReference>
<dbReference type="Proteomes" id="UP001408356">
    <property type="component" value="Unassembled WGS sequence"/>
</dbReference>
<evidence type="ECO:0000313" key="3">
    <source>
        <dbReference type="Proteomes" id="UP001408356"/>
    </source>
</evidence>
<gene>
    <name evidence="2" type="ORF">SUNI508_09968</name>
</gene>
<protein>
    <recommendedName>
        <fullName evidence="1">2EXR domain-containing protein</fullName>
    </recommendedName>
</protein>
<accession>A0ABR2UNC5</accession>
<comment type="caution">
    <text evidence="2">The sequence shown here is derived from an EMBL/GenBank/DDBJ whole genome shotgun (WGS) entry which is preliminary data.</text>
</comment>
<keyword evidence="3" id="KW-1185">Reference proteome</keyword>
<name>A0ABR2UNC5_9PEZI</name>
<evidence type="ECO:0000313" key="2">
    <source>
        <dbReference type="EMBL" id="KAK9416008.1"/>
    </source>
</evidence>
<reference evidence="2 3" key="1">
    <citation type="journal article" date="2024" name="J. Plant Pathol.">
        <title>Sequence and assembly of the genome of Seiridium unicorne, isolate CBS 538.82, causal agent of cypress canker disease.</title>
        <authorList>
            <person name="Scali E."/>
            <person name="Rocca G.D."/>
            <person name="Danti R."/>
            <person name="Garbelotto M."/>
            <person name="Barberini S."/>
            <person name="Baroncelli R."/>
            <person name="Emiliani G."/>
        </authorList>
    </citation>
    <scope>NUCLEOTIDE SEQUENCE [LARGE SCALE GENOMIC DNA]</scope>
    <source>
        <strain evidence="2 3">BM-138-508</strain>
    </source>
</reference>
<dbReference type="PANTHER" id="PTHR35910">
    <property type="entry name" value="2EXR DOMAIN-CONTAINING PROTEIN"/>
    <property type="match status" value="1"/>
</dbReference>